<gene>
    <name evidence="1" type="ORF">PHPALM_12857</name>
</gene>
<name>A0A2P4XYQ1_9STRA</name>
<sequence length="112" mass="12367">MHSKHTLEIASLQKDEYARSDVIMELDLLPGEAVGKLNNQRATLPFDSGAEISIVDSTFACNVACYIDNSQRQECVGIGENVYMTEGRTKIKDTLVGTLVYYFDAWVGSLSV</sequence>
<protein>
    <recommendedName>
        <fullName evidence="3">Peptidase A2 domain-containing protein</fullName>
    </recommendedName>
</protein>
<dbReference type="AlphaFoldDB" id="A0A2P4XYQ1"/>
<keyword evidence="2" id="KW-1185">Reference proteome</keyword>
<evidence type="ECO:0000313" key="1">
    <source>
        <dbReference type="EMBL" id="POM70668.1"/>
    </source>
</evidence>
<evidence type="ECO:0000313" key="2">
    <source>
        <dbReference type="Proteomes" id="UP000237271"/>
    </source>
</evidence>
<accession>A0A2P4XYQ1</accession>
<reference evidence="1 2" key="1">
    <citation type="journal article" date="2017" name="Genome Biol. Evol.">
        <title>Phytophthora megakarya and P. palmivora, closely related causal agents of cacao black pod rot, underwent increases in genome sizes and gene numbers by different mechanisms.</title>
        <authorList>
            <person name="Ali S.S."/>
            <person name="Shao J."/>
            <person name="Lary D.J."/>
            <person name="Kronmiller B."/>
            <person name="Shen D."/>
            <person name="Strem M.D."/>
            <person name="Amoako-Attah I."/>
            <person name="Akrofi A.Y."/>
            <person name="Begoude B.A."/>
            <person name="Ten Hoopen G.M."/>
            <person name="Coulibaly K."/>
            <person name="Kebe B.I."/>
            <person name="Melnick R.L."/>
            <person name="Guiltinan M.J."/>
            <person name="Tyler B.M."/>
            <person name="Meinhardt L.W."/>
            <person name="Bailey B.A."/>
        </authorList>
    </citation>
    <scope>NUCLEOTIDE SEQUENCE [LARGE SCALE GENOMIC DNA]</scope>
    <source>
        <strain evidence="2">sbr112.9</strain>
    </source>
</reference>
<dbReference type="Proteomes" id="UP000237271">
    <property type="component" value="Unassembled WGS sequence"/>
</dbReference>
<comment type="caution">
    <text evidence="1">The sequence shown here is derived from an EMBL/GenBank/DDBJ whole genome shotgun (WGS) entry which is preliminary data.</text>
</comment>
<dbReference type="EMBL" id="NCKW01006855">
    <property type="protein sequence ID" value="POM70668.1"/>
    <property type="molecule type" value="Genomic_DNA"/>
</dbReference>
<organism evidence="1 2">
    <name type="scientific">Phytophthora palmivora</name>
    <dbReference type="NCBI Taxonomy" id="4796"/>
    <lineage>
        <taxon>Eukaryota</taxon>
        <taxon>Sar</taxon>
        <taxon>Stramenopiles</taxon>
        <taxon>Oomycota</taxon>
        <taxon>Peronosporomycetes</taxon>
        <taxon>Peronosporales</taxon>
        <taxon>Peronosporaceae</taxon>
        <taxon>Phytophthora</taxon>
    </lineage>
</organism>
<proteinExistence type="predicted"/>
<evidence type="ECO:0008006" key="3">
    <source>
        <dbReference type="Google" id="ProtNLM"/>
    </source>
</evidence>
<dbReference type="OrthoDB" id="117285at2759"/>